<keyword evidence="8" id="KW-1185">Reference proteome</keyword>
<dbReference type="PROSITE" id="PS51755">
    <property type="entry name" value="OMPR_PHOB"/>
    <property type="match status" value="1"/>
</dbReference>
<evidence type="ECO:0000313" key="7">
    <source>
        <dbReference type="EMBL" id="MCD5316952.1"/>
    </source>
</evidence>
<name>A0A9X1NL40_9ACTN</name>
<dbReference type="SMART" id="SM01043">
    <property type="entry name" value="BTAD"/>
    <property type="match status" value="1"/>
</dbReference>
<dbReference type="GO" id="GO:0043531">
    <property type="term" value="F:ADP binding"/>
    <property type="evidence" value="ECO:0007669"/>
    <property type="project" value="InterPro"/>
</dbReference>
<dbReference type="Gene3D" id="3.40.50.300">
    <property type="entry name" value="P-loop containing nucleotide triphosphate hydrolases"/>
    <property type="match status" value="1"/>
</dbReference>
<dbReference type="Pfam" id="PF00486">
    <property type="entry name" value="Trans_reg_C"/>
    <property type="match status" value="1"/>
</dbReference>
<evidence type="ECO:0000259" key="6">
    <source>
        <dbReference type="PROSITE" id="PS51755"/>
    </source>
</evidence>
<feature type="DNA-binding region" description="OmpR/PhoB-type" evidence="5">
    <location>
        <begin position="2"/>
        <end position="106"/>
    </location>
</feature>
<organism evidence="7 8">
    <name type="scientific">Kineosporia babensis</name>
    <dbReference type="NCBI Taxonomy" id="499548"/>
    <lineage>
        <taxon>Bacteria</taxon>
        <taxon>Bacillati</taxon>
        <taxon>Actinomycetota</taxon>
        <taxon>Actinomycetes</taxon>
        <taxon>Kineosporiales</taxon>
        <taxon>Kineosporiaceae</taxon>
        <taxon>Kineosporia</taxon>
    </lineage>
</organism>
<dbReference type="GO" id="GO:0003677">
    <property type="term" value="F:DNA binding"/>
    <property type="evidence" value="ECO:0007669"/>
    <property type="project" value="UniProtKB-UniRule"/>
</dbReference>
<evidence type="ECO:0000256" key="2">
    <source>
        <dbReference type="ARBA" id="ARBA00023015"/>
    </source>
</evidence>
<dbReference type="EMBL" id="JAJOMB010000037">
    <property type="protein sequence ID" value="MCD5316952.1"/>
    <property type="molecule type" value="Genomic_DNA"/>
</dbReference>
<reference evidence="7" key="1">
    <citation type="submission" date="2021-11" db="EMBL/GenBank/DDBJ databases">
        <title>Streptomyces corallinus and Kineosporia corallina sp. nov., two new coral-derived marine actinobacteria.</title>
        <authorList>
            <person name="Buangrab K."/>
            <person name="Sutthacheep M."/>
            <person name="Yeemin T."/>
            <person name="Harunari E."/>
            <person name="Igarashi Y."/>
            <person name="Sripreechasak P."/>
            <person name="Kanchanasin P."/>
            <person name="Tanasupawat S."/>
            <person name="Phongsopitanun W."/>
        </authorList>
    </citation>
    <scope>NUCLEOTIDE SEQUENCE</scope>
    <source>
        <strain evidence="7">JCM 31032</strain>
    </source>
</reference>
<dbReference type="PANTHER" id="PTHR35807">
    <property type="entry name" value="TRANSCRIPTIONAL REGULATOR REDD-RELATED"/>
    <property type="match status" value="1"/>
</dbReference>
<dbReference type="InterPro" id="IPR027417">
    <property type="entry name" value="P-loop_NTPase"/>
</dbReference>
<dbReference type="Pfam" id="PF00931">
    <property type="entry name" value="NB-ARC"/>
    <property type="match status" value="1"/>
</dbReference>
<evidence type="ECO:0000256" key="3">
    <source>
        <dbReference type="ARBA" id="ARBA00023125"/>
    </source>
</evidence>
<dbReference type="RefSeq" id="WP_231449804.1">
    <property type="nucleotide sequence ID" value="NZ_JAJOMB010000037.1"/>
</dbReference>
<feature type="domain" description="OmpR/PhoB-type" evidence="6">
    <location>
        <begin position="2"/>
        <end position="106"/>
    </location>
</feature>
<evidence type="ECO:0000256" key="1">
    <source>
        <dbReference type="ARBA" id="ARBA00005820"/>
    </source>
</evidence>
<accession>A0A9X1NL40</accession>
<comment type="similarity">
    <text evidence="1">Belongs to the AfsR/DnrI/RedD regulatory family.</text>
</comment>
<dbReference type="InterPro" id="IPR005158">
    <property type="entry name" value="BTAD"/>
</dbReference>
<dbReference type="InterPro" id="IPR036388">
    <property type="entry name" value="WH-like_DNA-bd_sf"/>
</dbReference>
<dbReference type="PRINTS" id="PR00364">
    <property type="entry name" value="DISEASERSIST"/>
</dbReference>
<dbReference type="InterPro" id="IPR002182">
    <property type="entry name" value="NB-ARC"/>
</dbReference>
<protein>
    <submittedName>
        <fullName evidence="7">NB-ARC domain-containing protein</fullName>
    </submittedName>
</protein>
<evidence type="ECO:0000313" key="8">
    <source>
        <dbReference type="Proteomes" id="UP001138997"/>
    </source>
</evidence>
<dbReference type="InterPro" id="IPR001867">
    <property type="entry name" value="OmpR/PhoB-type_DNA-bd"/>
</dbReference>
<dbReference type="GO" id="GO:0000160">
    <property type="term" value="P:phosphorelay signal transduction system"/>
    <property type="evidence" value="ECO:0007669"/>
    <property type="project" value="InterPro"/>
</dbReference>
<gene>
    <name evidence="7" type="ORF">LR394_39260</name>
</gene>
<dbReference type="SUPFAM" id="SSF48452">
    <property type="entry name" value="TPR-like"/>
    <property type="match status" value="1"/>
</dbReference>
<keyword evidence="2" id="KW-0805">Transcription regulation</keyword>
<comment type="caution">
    <text evidence="7">The sequence shown here is derived from an EMBL/GenBank/DDBJ whole genome shotgun (WGS) entry which is preliminary data.</text>
</comment>
<dbReference type="InterPro" id="IPR051677">
    <property type="entry name" value="AfsR-DnrI-RedD_regulator"/>
</dbReference>
<dbReference type="Proteomes" id="UP001138997">
    <property type="component" value="Unassembled WGS sequence"/>
</dbReference>
<dbReference type="PANTHER" id="PTHR35807:SF1">
    <property type="entry name" value="TRANSCRIPTIONAL REGULATOR REDD"/>
    <property type="match status" value="1"/>
</dbReference>
<dbReference type="Gene3D" id="1.10.10.10">
    <property type="entry name" value="Winged helix-like DNA-binding domain superfamily/Winged helix DNA-binding domain"/>
    <property type="match status" value="1"/>
</dbReference>
<dbReference type="GO" id="GO:0006355">
    <property type="term" value="P:regulation of DNA-templated transcription"/>
    <property type="evidence" value="ECO:0007669"/>
    <property type="project" value="InterPro"/>
</dbReference>
<dbReference type="SUPFAM" id="SSF46894">
    <property type="entry name" value="C-terminal effector domain of the bipartite response regulators"/>
    <property type="match status" value="1"/>
</dbReference>
<evidence type="ECO:0000256" key="5">
    <source>
        <dbReference type="PROSITE-ProRule" id="PRU01091"/>
    </source>
</evidence>
<dbReference type="SMART" id="SM00862">
    <property type="entry name" value="Trans_reg_C"/>
    <property type="match status" value="1"/>
</dbReference>
<dbReference type="AlphaFoldDB" id="A0A9X1NL40"/>
<keyword evidence="4" id="KW-0804">Transcription</keyword>
<dbReference type="SUPFAM" id="SSF52540">
    <property type="entry name" value="P-loop containing nucleoside triphosphate hydrolases"/>
    <property type="match status" value="1"/>
</dbReference>
<dbReference type="InterPro" id="IPR016032">
    <property type="entry name" value="Sig_transdc_resp-reg_C-effctor"/>
</dbReference>
<sequence>MQKDTELAPLTFRVLGPLVVMRGSRRVEISSGKQRALLGLLLVRAGEPVARQTIIDALWGPDAPASRINLVHTYVSRVRRAVDAGRGVRGRESWLVTRGSGYAIRTEFCDLDLLRFRALVAGAEREEQLPQRLRLMLDALEHWRDPCLGDLDEHLAEHPWIRDLNQEWTDAVLATARIAGELRRTGEIVPHLRAVSALNPLNEAVHAWLVTGLADSGAQAAALAEYAQIRGRLVEELGIEPGPHLQAAQRHALGRADPQPATPSQGVALILGDQSDFVGRETLLDSLRAEMGRCSALVLTGAGGAGKSALAVQLAHRLAPQYPDGQVHIEAQHGDAVVPRLQRRVLHALGHTCDQLPGDAAELAVVYRSALADRRLLLVFDNLADETQLAPLLPGNQTCAVVATSRGRRRNFPNHQVREVDSFTLAEGITFLAQILGSERVAQEPAAAEAIVRLCSGLPLALRIVAVRLADRPQCSLSRMVQRLSRPGGRMAELSLPGLCVRATFEDELDQLDEPARKAFHAIGGRRDERFSQQTAIDWLGHSDDIVEELLGQLTDRRLIRFDGLDEGGGSWYSLSGLNRILAQELAP</sequence>
<dbReference type="InterPro" id="IPR011990">
    <property type="entry name" value="TPR-like_helical_dom_sf"/>
</dbReference>
<keyword evidence="3 5" id="KW-0238">DNA-binding</keyword>
<dbReference type="Gene3D" id="1.25.40.10">
    <property type="entry name" value="Tetratricopeptide repeat domain"/>
    <property type="match status" value="1"/>
</dbReference>
<proteinExistence type="inferred from homology"/>
<dbReference type="Pfam" id="PF03704">
    <property type="entry name" value="BTAD"/>
    <property type="match status" value="1"/>
</dbReference>
<evidence type="ECO:0000256" key="4">
    <source>
        <dbReference type="ARBA" id="ARBA00023163"/>
    </source>
</evidence>